<gene>
    <name evidence="1" type="ORF">METZ01_LOCUS263115</name>
</gene>
<evidence type="ECO:0000313" key="1">
    <source>
        <dbReference type="EMBL" id="SVC10261.1"/>
    </source>
</evidence>
<organism evidence="1">
    <name type="scientific">marine metagenome</name>
    <dbReference type="NCBI Taxonomy" id="408172"/>
    <lineage>
        <taxon>unclassified sequences</taxon>
        <taxon>metagenomes</taxon>
        <taxon>ecological metagenomes</taxon>
    </lineage>
</organism>
<protein>
    <submittedName>
        <fullName evidence="1">Uncharacterized protein</fullName>
    </submittedName>
</protein>
<dbReference type="AlphaFoldDB" id="A0A382JHW3"/>
<reference evidence="1" key="1">
    <citation type="submission" date="2018-05" db="EMBL/GenBank/DDBJ databases">
        <authorList>
            <person name="Lanie J.A."/>
            <person name="Ng W.-L."/>
            <person name="Kazmierczak K.M."/>
            <person name="Andrzejewski T.M."/>
            <person name="Davidsen T.M."/>
            <person name="Wayne K.J."/>
            <person name="Tettelin H."/>
            <person name="Glass J.I."/>
            <person name="Rusch D."/>
            <person name="Podicherti R."/>
            <person name="Tsui H.-C.T."/>
            <person name="Winkler M.E."/>
        </authorList>
    </citation>
    <scope>NUCLEOTIDE SEQUENCE</scope>
</reference>
<proteinExistence type="predicted"/>
<name>A0A382JHW3_9ZZZZ</name>
<dbReference type="EMBL" id="UINC01073686">
    <property type="protein sequence ID" value="SVC10261.1"/>
    <property type="molecule type" value="Genomic_DNA"/>
</dbReference>
<accession>A0A382JHW3</accession>
<sequence length="134" mass="15023">MEYLQGETISEIAKGLYRSAGFVKAILERIGVPQRASSVEERNQPAFLPDSCVAEEFIPNEKVWSAKYHAPAIIDKEVEVESKYESKGYSVYILEKTEGVEAELLIGGFYAYALACELGKLTHLEEYGVNLKRI</sequence>